<dbReference type="GO" id="GO:0008270">
    <property type="term" value="F:zinc ion binding"/>
    <property type="evidence" value="ECO:0007669"/>
    <property type="project" value="UniProtKB-KW"/>
</dbReference>
<dbReference type="InterPro" id="IPR050688">
    <property type="entry name" value="Zinc_finger/UBP_domain"/>
</dbReference>
<feature type="domain" description="C2H2-type" evidence="7">
    <location>
        <begin position="183"/>
        <end position="211"/>
    </location>
</feature>
<dbReference type="SUPFAM" id="SSF57667">
    <property type="entry name" value="beta-beta-alpha zinc fingers"/>
    <property type="match status" value="1"/>
</dbReference>
<evidence type="ECO:0000256" key="6">
    <source>
        <dbReference type="SAM" id="MobiDB-lite"/>
    </source>
</evidence>
<evidence type="ECO:0000256" key="4">
    <source>
        <dbReference type="ARBA" id="ARBA00022833"/>
    </source>
</evidence>
<dbReference type="InterPro" id="IPR013087">
    <property type="entry name" value="Znf_C2H2_type"/>
</dbReference>
<keyword evidence="1" id="KW-0479">Metal-binding</keyword>
<dbReference type="PROSITE" id="PS50157">
    <property type="entry name" value="ZINC_FINGER_C2H2_2"/>
    <property type="match status" value="2"/>
</dbReference>
<keyword evidence="4" id="KW-0862">Zinc</keyword>
<dbReference type="PANTHER" id="PTHR24403">
    <property type="entry name" value="ZINC FINGER PROTEIN"/>
    <property type="match status" value="1"/>
</dbReference>
<organism evidence="8 9">
    <name type="scientific">Zophobas morio</name>
    <dbReference type="NCBI Taxonomy" id="2755281"/>
    <lineage>
        <taxon>Eukaryota</taxon>
        <taxon>Metazoa</taxon>
        <taxon>Ecdysozoa</taxon>
        <taxon>Arthropoda</taxon>
        <taxon>Hexapoda</taxon>
        <taxon>Insecta</taxon>
        <taxon>Pterygota</taxon>
        <taxon>Neoptera</taxon>
        <taxon>Endopterygota</taxon>
        <taxon>Coleoptera</taxon>
        <taxon>Polyphaga</taxon>
        <taxon>Cucujiformia</taxon>
        <taxon>Tenebrionidae</taxon>
        <taxon>Zophobas</taxon>
    </lineage>
</organism>
<dbReference type="GO" id="GO:0005634">
    <property type="term" value="C:nucleus"/>
    <property type="evidence" value="ECO:0007669"/>
    <property type="project" value="TreeGrafter"/>
</dbReference>
<proteinExistence type="predicted"/>
<dbReference type="AlphaFoldDB" id="A0AA38M640"/>
<keyword evidence="3 5" id="KW-0863">Zinc-finger</keyword>
<evidence type="ECO:0000256" key="5">
    <source>
        <dbReference type="PROSITE-ProRule" id="PRU00042"/>
    </source>
</evidence>
<dbReference type="InterPro" id="IPR036236">
    <property type="entry name" value="Znf_C2H2_sf"/>
</dbReference>
<feature type="domain" description="C2H2-type" evidence="7">
    <location>
        <begin position="211"/>
        <end position="239"/>
    </location>
</feature>
<evidence type="ECO:0000256" key="2">
    <source>
        <dbReference type="ARBA" id="ARBA00022737"/>
    </source>
</evidence>
<dbReference type="Gene3D" id="3.30.160.60">
    <property type="entry name" value="Classic Zinc Finger"/>
    <property type="match status" value="3"/>
</dbReference>
<dbReference type="GO" id="GO:0045944">
    <property type="term" value="P:positive regulation of transcription by RNA polymerase II"/>
    <property type="evidence" value="ECO:0007669"/>
    <property type="project" value="TreeGrafter"/>
</dbReference>
<evidence type="ECO:0000313" key="9">
    <source>
        <dbReference type="Proteomes" id="UP001168821"/>
    </source>
</evidence>
<comment type="caution">
    <text evidence="8">The sequence shown here is derived from an EMBL/GenBank/DDBJ whole genome shotgun (WGS) entry which is preliminary data.</text>
</comment>
<dbReference type="EMBL" id="JALNTZ010000007">
    <property type="protein sequence ID" value="KAJ3644826.1"/>
    <property type="molecule type" value="Genomic_DNA"/>
</dbReference>
<gene>
    <name evidence="8" type="ORF">Zmor_022528</name>
</gene>
<dbReference type="Proteomes" id="UP001168821">
    <property type="component" value="Unassembled WGS sequence"/>
</dbReference>
<name>A0AA38M640_9CUCU</name>
<accession>A0AA38M640</accession>
<keyword evidence="2" id="KW-0677">Repeat</keyword>
<dbReference type="SMART" id="SM00355">
    <property type="entry name" value="ZnF_C2H2"/>
    <property type="match status" value="8"/>
</dbReference>
<evidence type="ECO:0000256" key="1">
    <source>
        <dbReference type="ARBA" id="ARBA00022723"/>
    </source>
</evidence>
<evidence type="ECO:0000256" key="3">
    <source>
        <dbReference type="ARBA" id="ARBA00022771"/>
    </source>
</evidence>
<dbReference type="PROSITE" id="PS00028">
    <property type="entry name" value="ZINC_FINGER_C2H2_1"/>
    <property type="match status" value="2"/>
</dbReference>
<dbReference type="PANTHER" id="PTHR24403:SF67">
    <property type="entry name" value="FI01116P-RELATED"/>
    <property type="match status" value="1"/>
</dbReference>
<evidence type="ECO:0000259" key="7">
    <source>
        <dbReference type="PROSITE" id="PS50157"/>
    </source>
</evidence>
<protein>
    <recommendedName>
        <fullName evidence="7">C2H2-type domain-containing protein</fullName>
    </recommendedName>
</protein>
<feature type="region of interest" description="Disordered" evidence="6">
    <location>
        <begin position="1"/>
        <end position="25"/>
    </location>
</feature>
<evidence type="ECO:0000313" key="8">
    <source>
        <dbReference type="EMBL" id="KAJ3644826.1"/>
    </source>
</evidence>
<reference evidence="8" key="1">
    <citation type="journal article" date="2023" name="G3 (Bethesda)">
        <title>Whole genome assemblies of Zophobas morio and Tenebrio molitor.</title>
        <authorList>
            <person name="Kaur S."/>
            <person name="Stinson S.A."/>
            <person name="diCenzo G.C."/>
        </authorList>
    </citation>
    <scope>NUCLEOTIDE SEQUENCE</scope>
    <source>
        <strain evidence="8">QUZm001</strain>
    </source>
</reference>
<keyword evidence="9" id="KW-1185">Reference proteome</keyword>
<dbReference type="Pfam" id="PF00096">
    <property type="entry name" value="zf-C2H2"/>
    <property type="match status" value="1"/>
</dbReference>
<sequence>MSKQTTKQISDHKNKKLRTPSNKKPPFCAQNLKPYTCTTCKYSTHLKVFFKEHSHSKEKQKPPQTLKHYFCDICGLRTHSIVFFLVHKRKCAPKAINLNYRTILMYRCKQCPFQIKRLHKLRQHVEKIHSTCFDASKWDKFNMNIILPKLVRCGLCSHMCVRSSLRHHIADKHPSQSAKAKLYKCDRCQKSFKNKKYFQVHRRSKHTSEGYKCEQCSFKTNYESTLQNHVKVYHSENAKWFQCELCEYKGRTSKLLNDHKTNIHELKTLVRCGLCNFVTNHKVSLKKHIGCKHGRDIERLTKLNARIGS</sequence>